<dbReference type="InterPro" id="IPR050642">
    <property type="entry name" value="PDH_E1_Alpha_Subunit"/>
</dbReference>
<keyword evidence="3" id="KW-0786">Thiamine pyrophosphate</keyword>
<keyword evidence="2" id="KW-0560">Oxidoreductase</keyword>
<evidence type="ECO:0000256" key="1">
    <source>
        <dbReference type="ARBA" id="ARBA00001964"/>
    </source>
</evidence>
<feature type="domain" description="Dehydrogenase E1 component" evidence="4">
    <location>
        <begin position="14"/>
        <end position="309"/>
    </location>
</feature>
<evidence type="ECO:0000259" key="4">
    <source>
        <dbReference type="Pfam" id="PF00676"/>
    </source>
</evidence>
<dbReference type="CDD" id="cd02000">
    <property type="entry name" value="TPP_E1_PDC_ADC_BCADC"/>
    <property type="match status" value="1"/>
</dbReference>
<evidence type="ECO:0000313" key="5">
    <source>
        <dbReference type="EMBL" id="KKM07999.1"/>
    </source>
</evidence>
<dbReference type="GO" id="GO:0004739">
    <property type="term" value="F:pyruvate dehydrogenase (acetyl-transferring) activity"/>
    <property type="evidence" value="ECO:0007669"/>
    <property type="project" value="TreeGrafter"/>
</dbReference>
<dbReference type="Pfam" id="PF00676">
    <property type="entry name" value="E1_dh"/>
    <property type="match status" value="1"/>
</dbReference>
<dbReference type="InterPro" id="IPR029061">
    <property type="entry name" value="THDP-binding"/>
</dbReference>
<organism evidence="5">
    <name type="scientific">marine sediment metagenome</name>
    <dbReference type="NCBI Taxonomy" id="412755"/>
    <lineage>
        <taxon>unclassified sequences</taxon>
        <taxon>metagenomes</taxon>
        <taxon>ecological metagenomes</taxon>
    </lineage>
</organism>
<name>A0A0F9HA67_9ZZZZ</name>
<dbReference type="SUPFAM" id="SSF52518">
    <property type="entry name" value="Thiamin diphosphate-binding fold (THDP-binding)"/>
    <property type="match status" value="1"/>
</dbReference>
<dbReference type="GO" id="GO:0006086">
    <property type="term" value="P:pyruvate decarboxylation to acetyl-CoA"/>
    <property type="evidence" value="ECO:0007669"/>
    <property type="project" value="TreeGrafter"/>
</dbReference>
<sequence>MTLNKNDLIRMYKQMLTIRRFEEKVAEFLSQGTIHGTGHLYIGEEAIAVGACRAIKNEDYITSTHRGHGHCIAKGADLNKMMSELLGKETGYCRGKGGSMHIADVETGNLGANGVVGGGIPIACGAGITIKMKKLKRVVLCFFGDGAANQGVFHESLNLASVWDLPVVFICENNLYAMSTATKIAFKIKDLSLRAASYGMPGVKVDGNDVLKVYEEVIEAASRARGGKGPSLLVCDSYRWKGHSRSDAERYRTKKEVMEWKKRCPIERFRKYLLDRGYLMRETTEQIEWEVNLSIQEAVDFAQKSPFPSLKTLEQDVYAN</sequence>
<dbReference type="EMBL" id="LAZR01015650">
    <property type="protein sequence ID" value="KKM07999.1"/>
    <property type="molecule type" value="Genomic_DNA"/>
</dbReference>
<proteinExistence type="predicted"/>
<accession>A0A0F9HA67</accession>
<protein>
    <recommendedName>
        <fullName evidence="4">Dehydrogenase E1 component domain-containing protein</fullName>
    </recommendedName>
</protein>
<dbReference type="InterPro" id="IPR001017">
    <property type="entry name" value="DH_E1"/>
</dbReference>
<dbReference type="PANTHER" id="PTHR11516:SF60">
    <property type="entry name" value="PYRUVATE DEHYDROGENASE E1 COMPONENT SUBUNIT ALPHA"/>
    <property type="match status" value="1"/>
</dbReference>
<dbReference type="Gene3D" id="3.40.50.970">
    <property type="match status" value="1"/>
</dbReference>
<comment type="cofactor">
    <cofactor evidence="1">
        <name>thiamine diphosphate</name>
        <dbReference type="ChEBI" id="CHEBI:58937"/>
    </cofactor>
</comment>
<evidence type="ECO:0000256" key="3">
    <source>
        <dbReference type="ARBA" id="ARBA00023052"/>
    </source>
</evidence>
<gene>
    <name evidence="5" type="ORF">LCGC14_1728300</name>
</gene>
<comment type="caution">
    <text evidence="5">The sequence shown here is derived from an EMBL/GenBank/DDBJ whole genome shotgun (WGS) entry which is preliminary data.</text>
</comment>
<evidence type="ECO:0000256" key="2">
    <source>
        <dbReference type="ARBA" id="ARBA00023002"/>
    </source>
</evidence>
<dbReference type="AlphaFoldDB" id="A0A0F9HA67"/>
<reference evidence="5" key="1">
    <citation type="journal article" date="2015" name="Nature">
        <title>Complex archaea that bridge the gap between prokaryotes and eukaryotes.</title>
        <authorList>
            <person name="Spang A."/>
            <person name="Saw J.H."/>
            <person name="Jorgensen S.L."/>
            <person name="Zaremba-Niedzwiedzka K."/>
            <person name="Martijn J."/>
            <person name="Lind A.E."/>
            <person name="van Eijk R."/>
            <person name="Schleper C."/>
            <person name="Guy L."/>
            <person name="Ettema T.J."/>
        </authorList>
    </citation>
    <scope>NUCLEOTIDE SEQUENCE</scope>
</reference>
<dbReference type="PANTHER" id="PTHR11516">
    <property type="entry name" value="PYRUVATE DEHYDROGENASE E1 COMPONENT, ALPHA SUBUNIT BACTERIAL AND ORGANELLAR"/>
    <property type="match status" value="1"/>
</dbReference>